<accession>A0A1I1STE9</accession>
<sequence>MRADDRAVARDALAAADGAPDRAETAVLGDISGPPGAGGGGQGSGPITLGTVADAPLSERPAQQPGPAKKAAPLPADALVAGPLDERDGSSLCPEVGPSHCSVRFELARFMLQVEFSPDGSDVIAARGRLRASEHALLACAEAARRRDPCVREGLQLDFRVTPYGPPTPTGVRGLADAEARACVAAIATEAGLQRMLPRDAGARALRLRLVYVPAHEQSFVSHDGDISFGPLRSRNADPPCRDVTGRAG</sequence>
<evidence type="ECO:0000256" key="1">
    <source>
        <dbReference type="SAM" id="MobiDB-lite"/>
    </source>
</evidence>
<proteinExistence type="predicted"/>
<reference evidence="3" key="1">
    <citation type="submission" date="2016-10" db="EMBL/GenBank/DDBJ databases">
        <authorList>
            <person name="Varghese N."/>
            <person name="Submissions S."/>
        </authorList>
    </citation>
    <scope>NUCLEOTIDE SEQUENCE [LARGE SCALE GENOMIC DNA]</scope>
    <source>
        <strain evidence="3">ATCC 25963</strain>
    </source>
</reference>
<feature type="compositionally biased region" description="Gly residues" evidence="1">
    <location>
        <begin position="35"/>
        <end position="44"/>
    </location>
</feature>
<evidence type="ECO:0000313" key="2">
    <source>
        <dbReference type="EMBL" id="SFD49696.1"/>
    </source>
</evidence>
<evidence type="ECO:0000313" key="3">
    <source>
        <dbReference type="Proteomes" id="UP000199400"/>
    </source>
</evidence>
<dbReference type="AlphaFoldDB" id="A0A1I1STE9"/>
<organism evidence="2 3">
    <name type="scientific">Nannocystis exedens</name>
    <dbReference type="NCBI Taxonomy" id="54"/>
    <lineage>
        <taxon>Bacteria</taxon>
        <taxon>Pseudomonadati</taxon>
        <taxon>Myxococcota</taxon>
        <taxon>Polyangia</taxon>
        <taxon>Nannocystales</taxon>
        <taxon>Nannocystaceae</taxon>
        <taxon>Nannocystis</taxon>
    </lineage>
</organism>
<dbReference type="EMBL" id="FOMX01000002">
    <property type="protein sequence ID" value="SFD49696.1"/>
    <property type="molecule type" value="Genomic_DNA"/>
</dbReference>
<feature type="compositionally biased region" description="Basic and acidic residues" evidence="1">
    <location>
        <begin position="240"/>
        <end position="249"/>
    </location>
</feature>
<keyword evidence="3" id="KW-1185">Reference proteome</keyword>
<feature type="region of interest" description="Disordered" evidence="1">
    <location>
        <begin position="1"/>
        <end position="74"/>
    </location>
</feature>
<feature type="compositionally biased region" description="Low complexity" evidence="1">
    <location>
        <begin position="25"/>
        <end position="34"/>
    </location>
</feature>
<dbReference type="Proteomes" id="UP000199400">
    <property type="component" value="Unassembled WGS sequence"/>
</dbReference>
<protein>
    <submittedName>
        <fullName evidence="2">Uncharacterized protein</fullName>
    </submittedName>
</protein>
<name>A0A1I1STE9_9BACT</name>
<gene>
    <name evidence="2" type="ORF">SAMN02745121_00255</name>
</gene>
<feature type="region of interest" description="Disordered" evidence="1">
    <location>
        <begin position="228"/>
        <end position="249"/>
    </location>
</feature>
<feature type="compositionally biased region" description="Low complexity" evidence="1">
    <location>
        <begin position="61"/>
        <end position="74"/>
    </location>
</feature>